<comment type="caution">
    <text evidence="2">The sequence shown here is derived from an EMBL/GenBank/DDBJ whole genome shotgun (WGS) entry which is preliminary data.</text>
</comment>
<name>A0ABR2MYA1_9ASPA</name>
<proteinExistence type="predicted"/>
<keyword evidence="3" id="KW-1185">Reference proteome</keyword>
<accession>A0ABR2MYA1</accession>
<feature type="region of interest" description="Disordered" evidence="1">
    <location>
        <begin position="1"/>
        <end position="20"/>
    </location>
</feature>
<organism evidence="2 3">
    <name type="scientific">Platanthera guangdongensis</name>
    <dbReference type="NCBI Taxonomy" id="2320717"/>
    <lineage>
        <taxon>Eukaryota</taxon>
        <taxon>Viridiplantae</taxon>
        <taxon>Streptophyta</taxon>
        <taxon>Embryophyta</taxon>
        <taxon>Tracheophyta</taxon>
        <taxon>Spermatophyta</taxon>
        <taxon>Magnoliopsida</taxon>
        <taxon>Liliopsida</taxon>
        <taxon>Asparagales</taxon>
        <taxon>Orchidaceae</taxon>
        <taxon>Orchidoideae</taxon>
        <taxon>Orchideae</taxon>
        <taxon>Orchidinae</taxon>
        <taxon>Platanthera</taxon>
    </lineage>
</organism>
<evidence type="ECO:0000313" key="2">
    <source>
        <dbReference type="EMBL" id="KAK8969209.1"/>
    </source>
</evidence>
<protein>
    <submittedName>
        <fullName evidence="2">Uncharacterized protein</fullName>
    </submittedName>
</protein>
<gene>
    <name evidence="2" type="ORF">KSP40_PGU004578</name>
</gene>
<evidence type="ECO:0000256" key="1">
    <source>
        <dbReference type="SAM" id="MobiDB-lite"/>
    </source>
</evidence>
<feature type="compositionally biased region" description="Basic and acidic residues" evidence="1">
    <location>
        <begin position="1"/>
        <end position="16"/>
    </location>
</feature>
<dbReference type="Proteomes" id="UP001412067">
    <property type="component" value="Unassembled WGS sequence"/>
</dbReference>
<reference evidence="2 3" key="1">
    <citation type="journal article" date="2022" name="Nat. Plants">
        <title>Genomes of leafy and leafless Platanthera orchids illuminate the evolution of mycoheterotrophy.</title>
        <authorList>
            <person name="Li M.H."/>
            <person name="Liu K.W."/>
            <person name="Li Z."/>
            <person name="Lu H.C."/>
            <person name="Ye Q.L."/>
            <person name="Zhang D."/>
            <person name="Wang J.Y."/>
            <person name="Li Y.F."/>
            <person name="Zhong Z.M."/>
            <person name="Liu X."/>
            <person name="Yu X."/>
            <person name="Liu D.K."/>
            <person name="Tu X.D."/>
            <person name="Liu B."/>
            <person name="Hao Y."/>
            <person name="Liao X.Y."/>
            <person name="Jiang Y.T."/>
            <person name="Sun W.H."/>
            <person name="Chen J."/>
            <person name="Chen Y.Q."/>
            <person name="Ai Y."/>
            <person name="Zhai J.W."/>
            <person name="Wu S.S."/>
            <person name="Zhou Z."/>
            <person name="Hsiao Y.Y."/>
            <person name="Wu W.L."/>
            <person name="Chen Y.Y."/>
            <person name="Lin Y.F."/>
            <person name="Hsu J.L."/>
            <person name="Li C.Y."/>
            <person name="Wang Z.W."/>
            <person name="Zhao X."/>
            <person name="Zhong W.Y."/>
            <person name="Ma X.K."/>
            <person name="Ma L."/>
            <person name="Huang J."/>
            <person name="Chen G.Z."/>
            <person name="Huang M.Z."/>
            <person name="Huang L."/>
            <person name="Peng D.H."/>
            <person name="Luo Y.B."/>
            <person name="Zou S.Q."/>
            <person name="Chen S.P."/>
            <person name="Lan S."/>
            <person name="Tsai W.C."/>
            <person name="Van de Peer Y."/>
            <person name="Liu Z.J."/>
        </authorList>
    </citation>
    <scope>NUCLEOTIDE SEQUENCE [LARGE SCALE GENOMIC DNA]</scope>
    <source>
        <strain evidence="2">Lor288</strain>
    </source>
</reference>
<dbReference type="EMBL" id="JBBWWR010000003">
    <property type="protein sequence ID" value="KAK8969209.1"/>
    <property type="molecule type" value="Genomic_DNA"/>
</dbReference>
<sequence length="113" mass="13368">MDTRREFPGRKNRNQERSSMSCMKVYPEELVASVRFYDGDVKPNETIEMYLLKEAFEELERHAEICGDPNLYDFATEFMLETVKRAIFMKIPTDRKVAWLKNRYISNMLVASS</sequence>
<evidence type="ECO:0000313" key="3">
    <source>
        <dbReference type="Proteomes" id="UP001412067"/>
    </source>
</evidence>